<dbReference type="EMBL" id="FN667742">
    <property type="protein sequence ID" value="CBJ90392.1"/>
    <property type="molecule type" value="Genomic_DNA"/>
</dbReference>
<dbReference type="GeneID" id="24902294"/>
<dbReference type="Pfam" id="PF03538">
    <property type="entry name" value="VRP1"/>
    <property type="match status" value="1"/>
</dbReference>
<reference evidence="3 4" key="1">
    <citation type="journal article" date="2011" name="PLoS ONE">
        <title>The entomopathogenic bacterial endosymbionts xenorhabdus and photorhabdus: convergent lifestyles from divergent genomes.</title>
        <authorList>
            <person name="Chaston J.M."/>
            <person name="Suen G."/>
            <person name="Tucker S.L."/>
            <person name="Andersen A.W."/>
            <person name="Bhasin A."/>
            <person name="Bode E."/>
            <person name="Bode H.B."/>
            <person name="Brachmann A.O."/>
            <person name="Cowles C.E."/>
            <person name="Cowles K.N."/>
            <person name="Darby C."/>
            <person name="de Leon L."/>
            <person name="Drace K."/>
            <person name="Du Z."/>
            <person name="Givaudan A."/>
            <person name="Herbert Tran E.E."/>
            <person name="Jewell K.A."/>
            <person name="Knack J.J."/>
            <person name="Krasomil-Osterfeld K.C."/>
            <person name="Kukor R."/>
            <person name="Lanois A."/>
            <person name="Latreille P."/>
            <person name="Leimgruber N.K."/>
            <person name="Lipke C.M."/>
            <person name="Liu R."/>
            <person name="Lu X."/>
            <person name="Martens E.C."/>
            <person name="Marri P.R."/>
            <person name="Medigue C."/>
            <person name="Menard M.L."/>
            <person name="Miller N.M."/>
            <person name="Morales-Soto N."/>
            <person name="Norton S."/>
            <person name="Ogier J.C."/>
            <person name="Orchard S.S."/>
            <person name="Park D."/>
            <person name="Park Y."/>
            <person name="Qurollo B.A."/>
            <person name="Sugar D.R."/>
            <person name="Richards G.R."/>
            <person name="Rouy Z."/>
            <person name="Slominski B."/>
            <person name="Slominski K."/>
            <person name="Snyder H."/>
            <person name="Tjaden B.C."/>
            <person name="van der Hoeven R."/>
            <person name="Welch R.D."/>
            <person name="Wheeler C."/>
            <person name="Xiang B."/>
            <person name="Barbazuk B."/>
            <person name="Gaudriault S."/>
            <person name="Goodner B."/>
            <person name="Slater S.C."/>
            <person name="Forst S."/>
            <person name="Goldman B.S."/>
            <person name="Goodrich-Blair H."/>
        </authorList>
    </citation>
    <scope>NUCLEOTIDE SEQUENCE [LARGE SCALE GENOMIC DNA]</scope>
    <source>
        <strain evidence="4">ATCC 19061 / DSM 3370 / CCUG 14189 / LMG 1036 / NCIMB 9965 / AN6</strain>
    </source>
</reference>
<name>D3VGF6_XENNA</name>
<dbReference type="STRING" id="406817.XNC1_2333"/>
<evidence type="ECO:0000313" key="3">
    <source>
        <dbReference type="EMBL" id="CBJ90392.1"/>
    </source>
</evidence>
<dbReference type="InterPro" id="IPR018003">
    <property type="entry name" value="Insecticidal_toxin/plasmid_vir"/>
</dbReference>
<organism evidence="3 4">
    <name type="scientific">Xenorhabdus nematophila (strain ATCC 19061 / DSM 3370 / CCUG 14189 / LMG 1036 / NCIMB 9965 / AN6)</name>
    <dbReference type="NCBI Taxonomy" id="406817"/>
    <lineage>
        <taxon>Bacteria</taxon>
        <taxon>Pseudomonadati</taxon>
        <taxon>Pseudomonadota</taxon>
        <taxon>Gammaproteobacteria</taxon>
        <taxon>Enterobacterales</taxon>
        <taxon>Morganellaceae</taxon>
        <taxon>Xenorhabdus</taxon>
    </lineage>
</organism>
<keyword evidence="4" id="KW-1185">Reference proteome</keyword>
<sequence length="1021" mass="111021">MTQTTLPLKTLETSCRLKSGTLAALELTSLQAILAYTENDFTDRFRAKLGRDGARAVYRTAQTGQQQLIKLYRKTHQRNGQAPQNIKVEEEKDSPTWNAQFPEKGTVVPPGSIGDSSSPASYATSLYVLATELEGIERQDDSPRTTLAIRRPDLGDTLLNDVTVNQPLPKLDIVNGILQSSLDNASNNQKLVNQLKQQGILPDSVTRLPSDTLLSRLHYPGNALPYHEPHDQVVTGLSEHKTNLAALTQVVGASRPAFSNDTPDIILSARVLQQAAGLSPSVVRIMTDAFVFNTASTHENAVSPAQSVKQSGFFPYNFGFRVPDMGTRCQLSLFTQATGLSGDETMQLLCVAGIGEHNTSVVASTHVKKNDDISTNEQAIQPFPAPCHYGAVFIHGGSDTSSRLFLSGENGTGYITGLTQPKNKTPLYDRYDRINRMVRLQRGTGLPFDQLDNLVMAAIHAERGNNPSREMNTHTVRTLGFYQRWHEAYDLKAEDLAAFLHEVTPFAVGTALPQFDRLFNPRTRAGQTPLLIDNTPFDFSATDGADAVTVRQLCAGLAISEAEFQILADKVSTARKPNIRKLTRSLSVVSALYRLSKIPALLGIRVAEMLTLLELMPRGKTLLDQLAGEPQLAPLDGKGQPTEPDLLDDLQALADMVNWLKAQRLSVADVTLLLTPVTPPASQAEVALINDINQHLNNIRFDADSLNGLGLPVVDTKGNPLNWLTLLTTGSDPVVDSAGLTTSKDETALQKVVTNIVNAQKVSDDARDSTANILNSTLTGVLRSQQTLIDTQLGKVLKVSHGVVLAMLPCLSLSSYTLLKACQDLNKPGLSPADIPDNLMKQFNEFARYSLLVTRYRLTPATLRAMQTYPAAFGGSCSLSLSLLPVMADYTAWRHAAGKEDEVLQYLHDVNASLSVDQIASRLAIQLHWSKEEVQKASVLVTGSDDGRITTVAQMGHLMRLRACADKTGLSINLLQQIAELTITEAVLDDKATGDTDFDTWRAAGLAVMATLNSGDSKDHA</sequence>
<proteinExistence type="predicted"/>
<dbReference type="HOGENOM" id="CLU_003628_0_0_6"/>
<dbReference type="Proteomes" id="UP000008075">
    <property type="component" value="Chromosome"/>
</dbReference>
<dbReference type="AlphaFoldDB" id="D3VGF6"/>
<keyword evidence="1" id="KW-0843">Virulence</keyword>
<protein>
    <submittedName>
        <fullName evidence="3">A component of insecticidal toxin complex (Tc)</fullName>
    </submittedName>
</protein>
<dbReference type="RefSeq" id="WP_013184384.1">
    <property type="nucleotide sequence ID" value="NC_014228.1"/>
</dbReference>
<evidence type="ECO:0000256" key="2">
    <source>
        <dbReference type="SAM" id="MobiDB-lite"/>
    </source>
</evidence>
<evidence type="ECO:0000313" key="4">
    <source>
        <dbReference type="Proteomes" id="UP000008075"/>
    </source>
</evidence>
<dbReference type="eggNOG" id="ENOG502ZAN8">
    <property type="taxonomic scope" value="Bacteria"/>
</dbReference>
<dbReference type="KEGG" id="xne:XNC1_2333"/>
<evidence type="ECO:0000256" key="1">
    <source>
        <dbReference type="ARBA" id="ARBA00023026"/>
    </source>
</evidence>
<feature type="region of interest" description="Disordered" evidence="2">
    <location>
        <begin position="76"/>
        <end position="116"/>
    </location>
</feature>
<gene>
    <name evidence="3" type="primary">tccA</name>
    <name evidence="3" type="ordered locus">XNC1_2333</name>
</gene>
<accession>D3VGF6</accession>